<evidence type="ECO:0000313" key="3">
    <source>
        <dbReference type="Proteomes" id="UP000037136"/>
    </source>
</evidence>
<evidence type="ECO:0000256" key="1">
    <source>
        <dbReference type="SAM" id="MobiDB-lite"/>
    </source>
</evidence>
<dbReference type="Proteomes" id="UP000037136">
    <property type="component" value="Unassembled WGS sequence"/>
</dbReference>
<protein>
    <submittedName>
        <fullName evidence="2">Uncharacterized protein</fullName>
    </submittedName>
</protein>
<feature type="region of interest" description="Disordered" evidence="1">
    <location>
        <begin position="20"/>
        <end position="79"/>
    </location>
</feature>
<organism evidence="2 3">
    <name type="scientific">Ophiocordyceps unilateralis</name>
    <name type="common">Zombie-ant fungus</name>
    <name type="synonym">Torrubia unilateralis</name>
    <dbReference type="NCBI Taxonomy" id="268505"/>
    <lineage>
        <taxon>Eukaryota</taxon>
        <taxon>Fungi</taxon>
        <taxon>Dikarya</taxon>
        <taxon>Ascomycota</taxon>
        <taxon>Pezizomycotina</taxon>
        <taxon>Sordariomycetes</taxon>
        <taxon>Hypocreomycetidae</taxon>
        <taxon>Hypocreales</taxon>
        <taxon>Ophiocordycipitaceae</taxon>
        <taxon>Ophiocordyceps</taxon>
    </lineage>
</organism>
<sequence>MLHAVRHRLPYTIQTYMPTRSQSRGCSMDKTEIRPDGMSNTWLFCRPRHPGRKQQQEEVEEEEEQEQEQENKTRRGEAT</sequence>
<gene>
    <name evidence="2" type="ORF">XA68_14754</name>
</gene>
<reference evidence="2 3" key="2">
    <citation type="journal article" date="2017" name="Sci. Rep.">
        <title>Ant-infecting Ophiocordyceps genomes reveal a high diversity of potential behavioral manipulation genes and a possible major role for enterotoxins.</title>
        <authorList>
            <person name="de Bekker C."/>
            <person name="Ohm R.A."/>
            <person name="Evans H.C."/>
            <person name="Brachmann A."/>
            <person name="Hughes D.P."/>
        </authorList>
    </citation>
    <scope>NUCLEOTIDE SEQUENCE [LARGE SCALE GENOMIC DNA]</scope>
    <source>
        <strain evidence="2 3">SC16a</strain>
    </source>
</reference>
<comment type="caution">
    <text evidence="2">The sequence shown here is derived from an EMBL/GenBank/DDBJ whole genome shotgun (WGS) entry which is preliminary data.</text>
</comment>
<dbReference type="AlphaFoldDB" id="A0A2A9P8V2"/>
<evidence type="ECO:0000313" key="2">
    <source>
        <dbReference type="EMBL" id="PFH57644.1"/>
    </source>
</evidence>
<proteinExistence type="predicted"/>
<reference evidence="2 3" key="1">
    <citation type="journal article" date="2015" name="BMC Genomics">
        <title>Gene expression during zombie ant biting behavior reflects the complexity underlying fungal parasitic behavioral manipulation.</title>
        <authorList>
            <person name="de Bekker C."/>
            <person name="Ohm R.A."/>
            <person name="Loreto R.G."/>
            <person name="Sebastian A."/>
            <person name="Albert I."/>
            <person name="Merrow M."/>
            <person name="Brachmann A."/>
            <person name="Hughes D.P."/>
        </authorList>
    </citation>
    <scope>NUCLEOTIDE SEQUENCE [LARGE SCALE GENOMIC DNA]</scope>
    <source>
        <strain evidence="2 3">SC16a</strain>
    </source>
</reference>
<accession>A0A2A9P8V2</accession>
<feature type="compositionally biased region" description="Basic and acidic residues" evidence="1">
    <location>
        <begin position="69"/>
        <end position="79"/>
    </location>
</feature>
<dbReference type="EMBL" id="LAZP02000381">
    <property type="protein sequence ID" value="PFH57644.1"/>
    <property type="molecule type" value="Genomic_DNA"/>
</dbReference>
<name>A0A2A9P8V2_OPHUN</name>
<keyword evidence="3" id="KW-1185">Reference proteome</keyword>
<feature type="compositionally biased region" description="Acidic residues" evidence="1">
    <location>
        <begin position="57"/>
        <end position="68"/>
    </location>
</feature>